<dbReference type="AlphaFoldDB" id="G0U7G3"/>
<evidence type="ECO:0000313" key="2">
    <source>
        <dbReference type="EMBL" id="CCC51821.1"/>
    </source>
</evidence>
<gene>
    <name evidence="2" type="ORF">TVY486_1008670</name>
</gene>
<proteinExistence type="predicted"/>
<evidence type="ECO:0000256" key="1">
    <source>
        <dbReference type="SAM" id="MobiDB-lite"/>
    </source>
</evidence>
<sequence length="315" mass="34651">MMDRECDAFQALLYAPQETLQPFLSQFLELPLAECAFLSYNEQQQQRKMEEKGEPGSVSTLDASAKEDGEPVFEEIMGFLNRLRDQRANESADNPECTRNDDGKSPSLDKVPNAFFEAEDIDSVVLDESAACVTSTMRAFFNYDIADVVPKVDNYFDGTGLTGEGEPDGRGDWQPDELVGGAPDNSEMGPQNGTGCAVVAEASSKRHVDPDTNCDAYFTTTVDESGDYSSSNSSYGEIELPGFDGFGKPPHHLTGAVQWDQQFLSWGNGHFLSREDVATLRTDGDEVRPFSVDPYFDYDAIVVGKSVRPFPYLSA</sequence>
<feature type="compositionally biased region" description="Basic and acidic residues" evidence="1">
    <location>
        <begin position="87"/>
        <end position="104"/>
    </location>
</feature>
<protein>
    <submittedName>
        <fullName evidence="2">Uncharacterized protein</fullName>
    </submittedName>
</protein>
<feature type="region of interest" description="Disordered" evidence="1">
    <location>
        <begin position="87"/>
        <end position="110"/>
    </location>
</feature>
<accession>G0U7G3</accession>
<name>G0U7G3_TRYVY</name>
<feature type="region of interest" description="Disordered" evidence="1">
    <location>
        <begin position="46"/>
        <end position="67"/>
    </location>
</feature>
<reference evidence="2" key="1">
    <citation type="journal article" date="2012" name="Proc. Natl. Acad. Sci. U.S.A.">
        <title>Antigenic diversity is generated by distinct evolutionary mechanisms in African trypanosome species.</title>
        <authorList>
            <person name="Jackson A.P."/>
            <person name="Berry A."/>
            <person name="Aslett M."/>
            <person name="Allison H.C."/>
            <person name="Burton P."/>
            <person name="Vavrova-Anderson J."/>
            <person name="Brown R."/>
            <person name="Browne H."/>
            <person name="Corton N."/>
            <person name="Hauser H."/>
            <person name="Gamble J."/>
            <person name="Gilderthorp R."/>
            <person name="Marcello L."/>
            <person name="McQuillan J."/>
            <person name="Otto T.D."/>
            <person name="Quail M.A."/>
            <person name="Sanders M.J."/>
            <person name="van Tonder A."/>
            <person name="Ginger M.L."/>
            <person name="Field M.C."/>
            <person name="Barry J.D."/>
            <person name="Hertz-Fowler C."/>
            <person name="Berriman M."/>
        </authorList>
    </citation>
    <scope>NUCLEOTIDE SEQUENCE</scope>
    <source>
        <strain evidence="2">Y486</strain>
    </source>
</reference>
<dbReference type="VEuPathDB" id="TriTrypDB:TvY486_1008670"/>
<feature type="region of interest" description="Disordered" evidence="1">
    <location>
        <begin position="159"/>
        <end position="195"/>
    </location>
</feature>
<dbReference type="EMBL" id="HE573026">
    <property type="protein sequence ID" value="CCC51821.1"/>
    <property type="molecule type" value="Genomic_DNA"/>
</dbReference>
<organism evidence="2">
    <name type="scientific">Trypanosoma vivax (strain Y486)</name>
    <dbReference type="NCBI Taxonomy" id="1055687"/>
    <lineage>
        <taxon>Eukaryota</taxon>
        <taxon>Discoba</taxon>
        <taxon>Euglenozoa</taxon>
        <taxon>Kinetoplastea</taxon>
        <taxon>Metakinetoplastina</taxon>
        <taxon>Trypanosomatida</taxon>
        <taxon>Trypanosomatidae</taxon>
        <taxon>Trypanosoma</taxon>
        <taxon>Duttonella</taxon>
    </lineage>
</organism>